<evidence type="ECO:0000256" key="1">
    <source>
        <dbReference type="SAM" id="MobiDB-lite"/>
    </source>
</evidence>
<feature type="compositionally biased region" description="Basic and acidic residues" evidence="1">
    <location>
        <begin position="23"/>
        <end position="36"/>
    </location>
</feature>
<name>A0A8K0GVJ2_9ROSA</name>
<sequence>MEPPPAQAIDAFTKSLQVEEDEKERLPDKQDKKQRDPSPQTWKQQTPPRQNIVRIVVTARMAVVNAR</sequence>
<evidence type="ECO:0000313" key="2">
    <source>
        <dbReference type="EMBL" id="KAF3438913.1"/>
    </source>
</evidence>
<feature type="compositionally biased region" description="Polar residues" evidence="1">
    <location>
        <begin position="37"/>
        <end position="49"/>
    </location>
</feature>
<organism evidence="2 3">
    <name type="scientific">Rhamnella rubrinervis</name>
    <dbReference type="NCBI Taxonomy" id="2594499"/>
    <lineage>
        <taxon>Eukaryota</taxon>
        <taxon>Viridiplantae</taxon>
        <taxon>Streptophyta</taxon>
        <taxon>Embryophyta</taxon>
        <taxon>Tracheophyta</taxon>
        <taxon>Spermatophyta</taxon>
        <taxon>Magnoliopsida</taxon>
        <taxon>eudicotyledons</taxon>
        <taxon>Gunneridae</taxon>
        <taxon>Pentapetalae</taxon>
        <taxon>rosids</taxon>
        <taxon>fabids</taxon>
        <taxon>Rosales</taxon>
        <taxon>Rhamnaceae</taxon>
        <taxon>rhamnoid group</taxon>
        <taxon>Rhamneae</taxon>
        <taxon>Rhamnella</taxon>
    </lineage>
</organism>
<gene>
    <name evidence="2" type="ORF">FNV43_RR17188</name>
</gene>
<keyword evidence="3" id="KW-1185">Reference proteome</keyword>
<reference evidence="2" key="1">
    <citation type="submission" date="2020-03" db="EMBL/GenBank/DDBJ databases">
        <title>A high-quality chromosome-level genome assembly of a woody plant with both climbing and erect habits, Rhamnella rubrinervis.</title>
        <authorList>
            <person name="Lu Z."/>
            <person name="Yang Y."/>
            <person name="Zhu X."/>
            <person name="Sun Y."/>
        </authorList>
    </citation>
    <scope>NUCLEOTIDE SEQUENCE</scope>
    <source>
        <strain evidence="2">BYM</strain>
        <tissue evidence="2">Leaf</tissue>
    </source>
</reference>
<feature type="region of interest" description="Disordered" evidence="1">
    <location>
        <begin position="1"/>
        <end position="53"/>
    </location>
</feature>
<proteinExistence type="predicted"/>
<dbReference type="AlphaFoldDB" id="A0A8K0GVJ2"/>
<evidence type="ECO:0000313" key="3">
    <source>
        <dbReference type="Proteomes" id="UP000796880"/>
    </source>
</evidence>
<accession>A0A8K0GVJ2</accession>
<dbReference type="EMBL" id="VOIH02000008">
    <property type="protein sequence ID" value="KAF3438913.1"/>
    <property type="molecule type" value="Genomic_DNA"/>
</dbReference>
<protein>
    <submittedName>
        <fullName evidence="2">Uncharacterized protein</fullName>
    </submittedName>
</protein>
<dbReference type="Proteomes" id="UP000796880">
    <property type="component" value="Unassembled WGS sequence"/>
</dbReference>
<comment type="caution">
    <text evidence="2">The sequence shown here is derived from an EMBL/GenBank/DDBJ whole genome shotgun (WGS) entry which is preliminary data.</text>
</comment>